<evidence type="ECO:0000313" key="2">
    <source>
        <dbReference type="EMBL" id="TXB65026.1"/>
    </source>
</evidence>
<organism evidence="2 3">
    <name type="scientific">Paracoccus aurantiacus</name>
    <dbReference type="NCBI Taxonomy" id="2599412"/>
    <lineage>
        <taxon>Bacteria</taxon>
        <taxon>Pseudomonadati</taxon>
        <taxon>Pseudomonadota</taxon>
        <taxon>Alphaproteobacteria</taxon>
        <taxon>Rhodobacterales</taxon>
        <taxon>Paracoccaceae</taxon>
        <taxon>Paracoccus</taxon>
    </lineage>
</organism>
<gene>
    <name evidence="2" type="ORF">FQV27_17120</name>
</gene>
<dbReference type="Proteomes" id="UP000321562">
    <property type="component" value="Unassembled WGS sequence"/>
</dbReference>
<dbReference type="RefSeq" id="WP_147100934.1">
    <property type="nucleotide sequence ID" value="NZ_JBHUFH010000034.1"/>
</dbReference>
<protein>
    <submittedName>
        <fullName evidence="2">DUF2474 family protein</fullName>
    </submittedName>
</protein>
<keyword evidence="1" id="KW-1133">Transmembrane helix</keyword>
<feature type="transmembrane region" description="Helical" evidence="1">
    <location>
        <begin position="20"/>
        <end position="41"/>
    </location>
</feature>
<dbReference type="InterPro" id="IPR018895">
    <property type="entry name" value="DUF2474"/>
</dbReference>
<dbReference type="AlphaFoldDB" id="A0A5C6RRI6"/>
<sequence length="42" mass="4702">MGSVEGTPPRTWLRRLGWFILLWFAGVGAVGAVAYILRLWIA</sequence>
<keyword evidence="3" id="KW-1185">Reference proteome</keyword>
<accession>A0A5C6RRI6</accession>
<proteinExistence type="predicted"/>
<evidence type="ECO:0000313" key="3">
    <source>
        <dbReference type="Proteomes" id="UP000321562"/>
    </source>
</evidence>
<evidence type="ECO:0000256" key="1">
    <source>
        <dbReference type="SAM" id="Phobius"/>
    </source>
</evidence>
<dbReference type="EMBL" id="VOPL01000010">
    <property type="protein sequence ID" value="TXB65026.1"/>
    <property type="molecule type" value="Genomic_DNA"/>
</dbReference>
<keyword evidence="1" id="KW-0472">Membrane</keyword>
<comment type="caution">
    <text evidence="2">The sequence shown here is derived from an EMBL/GenBank/DDBJ whole genome shotgun (WGS) entry which is preliminary data.</text>
</comment>
<dbReference type="Pfam" id="PF10617">
    <property type="entry name" value="DUF2474"/>
    <property type="match status" value="1"/>
</dbReference>
<name>A0A5C6RRI6_9RHOB</name>
<reference evidence="2 3" key="1">
    <citation type="submission" date="2019-08" db="EMBL/GenBank/DDBJ databases">
        <authorList>
            <person name="Ye J."/>
        </authorList>
    </citation>
    <scope>NUCLEOTIDE SEQUENCE [LARGE SCALE GENOMIC DNA]</scope>
    <source>
        <strain evidence="2 3">TK008</strain>
    </source>
</reference>
<keyword evidence="1" id="KW-0812">Transmembrane</keyword>